<evidence type="ECO:0000259" key="7">
    <source>
        <dbReference type="PROSITE" id="PS50198"/>
    </source>
</evidence>
<dbReference type="GO" id="GO:0003755">
    <property type="term" value="F:peptidyl-prolyl cis-trans isomerase activity"/>
    <property type="evidence" value="ECO:0007669"/>
    <property type="project" value="UniProtKB-KW"/>
</dbReference>
<reference evidence="8 9" key="1">
    <citation type="submission" date="2020-03" db="EMBL/GenBank/DDBJ databases">
        <authorList>
            <consortium name="Genoscope - CEA"/>
            <person name="William W."/>
        </authorList>
    </citation>
    <scope>NUCLEOTIDE SEQUENCE [LARGE SCALE GENOMIC DNA]</scope>
    <source>
        <strain evidence="9">DSM 16959</strain>
    </source>
</reference>
<dbReference type="Proteomes" id="UP000515733">
    <property type="component" value="Chromosome"/>
</dbReference>
<accession>A0A6S6YL79</accession>
<proteinExistence type="inferred from homology"/>
<protein>
    <recommendedName>
        <fullName evidence="3">peptidylprolyl isomerase</fullName>
        <ecNumber evidence="3">5.2.1.8</ecNumber>
    </recommendedName>
</protein>
<organism evidence="8 9">
    <name type="scientific">Denitratisoma oestradiolicum</name>
    <dbReference type="NCBI Taxonomy" id="311182"/>
    <lineage>
        <taxon>Bacteria</taxon>
        <taxon>Pseudomonadati</taxon>
        <taxon>Pseudomonadota</taxon>
        <taxon>Betaproteobacteria</taxon>
        <taxon>Nitrosomonadales</taxon>
        <taxon>Sterolibacteriaceae</taxon>
        <taxon>Denitratisoma</taxon>
    </lineage>
</organism>
<dbReference type="InterPro" id="IPR000297">
    <property type="entry name" value="PPIase_PpiC"/>
</dbReference>
<dbReference type="Gene3D" id="1.10.8.1040">
    <property type="match status" value="1"/>
</dbReference>
<evidence type="ECO:0000256" key="4">
    <source>
        <dbReference type="ARBA" id="ARBA00022729"/>
    </source>
</evidence>
<dbReference type="PANTHER" id="PTHR47245:SF1">
    <property type="entry name" value="FOLDASE PROTEIN PRSA"/>
    <property type="match status" value="1"/>
</dbReference>
<evidence type="ECO:0000313" key="9">
    <source>
        <dbReference type="Proteomes" id="UP000515733"/>
    </source>
</evidence>
<dbReference type="EMBL" id="LR778301">
    <property type="protein sequence ID" value="CAB1368484.1"/>
    <property type="molecule type" value="Genomic_DNA"/>
</dbReference>
<sequence>MKHPLLKASLISLAASLSASALAATPAKTTAPKADIAAVAPYVTVNGKAVPKHRADFLLAIQKAQGRPESEELRQAVREEVIRREILAQEALKKGVDKRSEIIGQINLAAQGVLINAYISDYLRANPISDEAVSREYDAIKAQLGDTEYRVRHILVESEDQAKEIIAKLKQGEKFEALAQQSKDPGSKEKGGELGWSIPSNYVKPFADAIIKLENGKVTETPVKSDFGWHVIELEETRALKLPAMDETKPQIIQRLQQQVVERHIGELRAKAKID</sequence>
<name>A0A6S6YL79_9PROT</name>
<evidence type="ECO:0000313" key="8">
    <source>
        <dbReference type="EMBL" id="CAB1368484.1"/>
    </source>
</evidence>
<dbReference type="PROSITE" id="PS50198">
    <property type="entry name" value="PPIC_PPIASE_2"/>
    <property type="match status" value="1"/>
</dbReference>
<evidence type="ECO:0000256" key="3">
    <source>
        <dbReference type="ARBA" id="ARBA00013194"/>
    </source>
</evidence>
<keyword evidence="9" id="KW-1185">Reference proteome</keyword>
<dbReference type="KEGG" id="doe:DENOEST_1319"/>
<keyword evidence="6 8" id="KW-0413">Isomerase</keyword>
<evidence type="ECO:0000256" key="5">
    <source>
        <dbReference type="ARBA" id="ARBA00023110"/>
    </source>
</evidence>
<dbReference type="SUPFAM" id="SSF54534">
    <property type="entry name" value="FKBP-like"/>
    <property type="match status" value="1"/>
</dbReference>
<dbReference type="OrthoDB" id="14196at2"/>
<dbReference type="AlphaFoldDB" id="A0A6S6YL79"/>
<keyword evidence="4" id="KW-0732">Signal</keyword>
<comment type="catalytic activity">
    <reaction evidence="1">
        <text>[protein]-peptidylproline (omega=180) = [protein]-peptidylproline (omega=0)</text>
        <dbReference type="Rhea" id="RHEA:16237"/>
        <dbReference type="Rhea" id="RHEA-COMP:10747"/>
        <dbReference type="Rhea" id="RHEA-COMP:10748"/>
        <dbReference type="ChEBI" id="CHEBI:83833"/>
        <dbReference type="ChEBI" id="CHEBI:83834"/>
        <dbReference type="EC" id="5.2.1.8"/>
    </reaction>
</comment>
<evidence type="ECO:0000256" key="1">
    <source>
        <dbReference type="ARBA" id="ARBA00000971"/>
    </source>
</evidence>
<evidence type="ECO:0000256" key="2">
    <source>
        <dbReference type="ARBA" id="ARBA00007656"/>
    </source>
</evidence>
<evidence type="ECO:0000256" key="6">
    <source>
        <dbReference type="ARBA" id="ARBA00023235"/>
    </source>
</evidence>
<dbReference type="InterPro" id="IPR050245">
    <property type="entry name" value="PrsA_foldase"/>
</dbReference>
<dbReference type="RefSeq" id="WP_145769598.1">
    <property type="nucleotide sequence ID" value="NZ_LR778301.1"/>
</dbReference>
<gene>
    <name evidence="8" type="ORF">DENOEST_1319</name>
</gene>
<feature type="domain" description="PpiC" evidence="7">
    <location>
        <begin position="146"/>
        <end position="236"/>
    </location>
</feature>
<dbReference type="PANTHER" id="PTHR47245">
    <property type="entry name" value="PEPTIDYLPROLYL ISOMERASE"/>
    <property type="match status" value="1"/>
</dbReference>
<dbReference type="Gene3D" id="3.10.50.40">
    <property type="match status" value="1"/>
</dbReference>
<keyword evidence="5" id="KW-0697">Rotamase</keyword>
<dbReference type="EC" id="5.2.1.8" evidence="3"/>
<dbReference type="SUPFAM" id="SSF109998">
    <property type="entry name" value="Triger factor/SurA peptide-binding domain-like"/>
    <property type="match status" value="1"/>
</dbReference>
<dbReference type="Pfam" id="PF13616">
    <property type="entry name" value="Rotamase_3"/>
    <property type="match status" value="1"/>
</dbReference>
<dbReference type="InterPro" id="IPR046357">
    <property type="entry name" value="PPIase_dom_sf"/>
</dbReference>
<dbReference type="InterPro" id="IPR027304">
    <property type="entry name" value="Trigger_fact/SurA_dom_sf"/>
</dbReference>
<comment type="similarity">
    <text evidence="2">Belongs to the PpiC/parvulin rotamase family.</text>
</comment>